<dbReference type="PANTHER" id="PTHR32027:SF0">
    <property type="entry name" value="CYTOSINE DEAMINASE"/>
    <property type="match status" value="1"/>
</dbReference>
<proteinExistence type="predicted"/>
<organism evidence="1 2">
    <name type="scientific">Elsinoe australis</name>
    <dbReference type="NCBI Taxonomy" id="40998"/>
    <lineage>
        <taxon>Eukaryota</taxon>
        <taxon>Fungi</taxon>
        <taxon>Dikarya</taxon>
        <taxon>Ascomycota</taxon>
        <taxon>Pezizomycotina</taxon>
        <taxon>Dothideomycetes</taxon>
        <taxon>Dothideomycetidae</taxon>
        <taxon>Myriangiales</taxon>
        <taxon>Elsinoaceae</taxon>
        <taxon>Elsinoe</taxon>
    </lineage>
</organism>
<dbReference type="Gene3D" id="3.20.20.140">
    <property type="entry name" value="Metal-dependent hydrolases"/>
    <property type="match status" value="1"/>
</dbReference>
<comment type="caution">
    <text evidence="1">The sequence shown here is derived from an EMBL/GenBank/DDBJ whole genome shotgun (WGS) entry which is preliminary data.</text>
</comment>
<dbReference type="PANTHER" id="PTHR32027">
    <property type="entry name" value="CYTOSINE DEAMINASE"/>
    <property type="match status" value="1"/>
</dbReference>
<dbReference type="InterPro" id="IPR032466">
    <property type="entry name" value="Metal_Hydrolase"/>
</dbReference>
<evidence type="ECO:0000313" key="2">
    <source>
        <dbReference type="Proteomes" id="UP000308133"/>
    </source>
</evidence>
<name>A0A4U7ASI7_9PEZI</name>
<sequence length="404" mass="44783">MSPTCLDADGRLLAPSLCHPHVHLDKAFILGHPKYRDFQVEKGTFAEAMELTGNAKKLFEMDDLLQRGRRLIEESVQAGVTHMRAFFEVDEIVGLKCLEAGAELKREAQENGSCHIQLCAFAQLPLRPLEKDGEKIRALMEEAMQPAYLVDVIGSTPYVESSEESQRANIDWMVEHALKHGKHLDFHMDYSVDPKTPVMTPYLLKTLKEKDWKKHSESSITLGHCTRLIFLSADELHSLVSEIGDLPVSFVGLPTSDMYMMKTSKSDGKDTQPEQRTTLHIPRLINEFRLNAAIGMNNIGNAFTPAGCCDPLYLANLGVGIYQTGTTEDAHLLYSCVSSRARAAIGIGSAHSTSQDALTVTSGQNADLVLFPAPRPGFETEQGIEGQMRTDYDSNDIFPYHTSV</sequence>
<accession>A0A4U7ASI7</accession>
<protein>
    <recommendedName>
        <fullName evidence="3">Amidohydrolase-related domain-containing protein</fullName>
    </recommendedName>
</protein>
<dbReference type="GO" id="GO:0016814">
    <property type="term" value="F:hydrolase activity, acting on carbon-nitrogen (but not peptide) bonds, in cyclic amidines"/>
    <property type="evidence" value="ECO:0007669"/>
    <property type="project" value="TreeGrafter"/>
</dbReference>
<reference evidence="1 2" key="1">
    <citation type="submission" date="2018-02" db="EMBL/GenBank/DDBJ databases">
        <title>Draft genome sequences of Elsinoe sp., causing black scab on jojoba.</title>
        <authorList>
            <person name="Stodart B."/>
            <person name="Jeffress S."/>
            <person name="Ash G."/>
            <person name="Arun Chinnappa K."/>
        </authorList>
    </citation>
    <scope>NUCLEOTIDE SEQUENCE [LARGE SCALE GENOMIC DNA]</scope>
    <source>
        <strain evidence="1 2">Hillstone_2</strain>
    </source>
</reference>
<dbReference type="InterPro" id="IPR052349">
    <property type="entry name" value="Metallo-hydrolase_Enzymes"/>
</dbReference>
<gene>
    <name evidence="1" type="ORF">C1H76_6342</name>
</gene>
<dbReference type="AlphaFoldDB" id="A0A4U7ASI7"/>
<dbReference type="Proteomes" id="UP000308133">
    <property type="component" value="Unassembled WGS sequence"/>
</dbReference>
<dbReference type="EMBL" id="PTQR01000081">
    <property type="protein sequence ID" value="TKX21268.1"/>
    <property type="molecule type" value="Genomic_DNA"/>
</dbReference>
<dbReference type="SUPFAM" id="SSF51556">
    <property type="entry name" value="Metallo-dependent hydrolases"/>
    <property type="match status" value="1"/>
</dbReference>
<evidence type="ECO:0000313" key="1">
    <source>
        <dbReference type="EMBL" id="TKX21268.1"/>
    </source>
</evidence>
<evidence type="ECO:0008006" key="3">
    <source>
        <dbReference type="Google" id="ProtNLM"/>
    </source>
</evidence>